<evidence type="ECO:0000313" key="4">
    <source>
        <dbReference type="Proteomes" id="UP000276029"/>
    </source>
</evidence>
<keyword evidence="4" id="KW-1185">Reference proteome</keyword>
<gene>
    <name evidence="2" type="ORF">DFR51_2371</name>
    <name evidence="1" type="ORF">SmB9_05720</name>
</gene>
<dbReference type="KEGG" id="smic:SmB9_05720"/>
<evidence type="ECO:0000313" key="2">
    <source>
        <dbReference type="EMBL" id="RKS89157.1"/>
    </source>
</evidence>
<sequence length="105" mass="11523">MGPAFAGVTVEGMFWPTLDLCLDGRVLSDRRAAEADDWRVLPAMTILLRKIGCYPPDSHIHDGGACTAHEEMGDEKDCYRGIAVSNDGFCGFADLEGFLSRRNSR</sequence>
<dbReference type="EMBL" id="RBWX01000008">
    <property type="protein sequence ID" value="RKS89157.1"/>
    <property type="molecule type" value="Genomic_DNA"/>
</dbReference>
<evidence type="ECO:0000313" key="3">
    <source>
        <dbReference type="Proteomes" id="UP000275727"/>
    </source>
</evidence>
<reference evidence="2 4" key="2">
    <citation type="submission" date="2018-10" db="EMBL/GenBank/DDBJ databases">
        <title>Genomic Encyclopedia of Type Strains, Phase IV (KMG-IV): sequencing the most valuable type-strain genomes for metagenomic binning, comparative biology and taxonomic classification.</title>
        <authorList>
            <person name="Goeker M."/>
        </authorList>
    </citation>
    <scope>NUCLEOTIDE SEQUENCE [LARGE SCALE GENOMIC DNA]</scope>
    <source>
        <strain evidence="2 4">DSM 19791</strain>
    </source>
</reference>
<dbReference type="Proteomes" id="UP000276029">
    <property type="component" value="Unassembled WGS sequence"/>
</dbReference>
<name>A0AAD1D3Y6_SPHMI</name>
<dbReference type="EMBL" id="AP018711">
    <property type="protein sequence ID" value="BBE32914.1"/>
    <property type="molecule type" value="Genomic_DNA"/>
</dbReference>
<dbReference type="Proteomes" id="UP000275727">
    <property type="component" value="Chromosome"/>
</dbReference>
<evidence type="ECO:0000313" key="1">
    <source>
        <dbReference type="EMBL" id="BBE32914.1"/>
    </source>
</evidence>
<dbReference type="AlphaFoldDB" id="A0AAD1D3Y6"/>
<organism evidence="1 3">
    <name type="scientific">Sphingosinicella microcystinivorans</name>
    <dbReference type="NCBI Taxonomy" id="335406"/>
    <lineage>
        <taxon>Bacteria</taxon>
        <taxon>Pseudomonadati</taxon>
        <taxon>Pseudomonadota</taxon>
        <taxon>Alphaproteobacteria</taxon>
        <taxon>Sphingomonadales</taxon>
        <taxon>Sphingosinicellaceae</taxon>
        <taxon>Sphingosinicella</taxon>
    </lineage>
</organism>
<accession>A0AAD1D3Y6</accession>
<reference evidence="1 3" key="1">
    <citation type="submission" date="2018-06" db="EMBL/GenBank/DDBJ databases">
        <title>Complete Genome Sequence of the Microcystin-Degrading Bacterium Sphingosinicella microcystinivorans Strain B-9.</title>
        <authorList>
            <person name="Jin H."/>
            <person name="Nishizawa T."/>
            <person name="Guo Y."/>
            <person name="Nishizawa A."/>
            <person name="Park H."/>
            <person name="Kato H."/>
            <person name="Tsuji K."/>
            <person name="Harada K."/>
        </authorList>
    </citation>
    <scope>NUCLEOTIDE SEQUENCE [LARGE SCALE GENOMIC DNA]</scope>
    <source>
        <strain evidence="1 3">B9</strain>
    </source>
</reference>
<protein>
    <submittedName>
        <fullName evidence="1">Uncharacterized protein</fullName>
    </submittedName>
</protein>
<proteinExistence type="predicted"/>